<evidence type="ECO:0000313" key="4">
    <source>
        <dbReference type="Proteomes" id="UP000669179"/>
    </source>
</evidence>
<keyword evidence="4" id="KW-1185">Reference proteome</keyword>
<accession>A0A939T9Q3</accession>
<comment type="similarity">
    <text evidence="1">Belongs to the UPF0225 family.</text>
</comment>
<dbReference type="PANTHER" id="PTHR33747">
    <property type="entry name" value="UPF0225 PROTEIN SCO1677"/>
    <property type="match status" value="1"/>
</dbReference>
<dbReference type="InterPro" id="IPR023006">
    <property type="entry name" value="YchJ-like"/>
</dbReference>
<comment type="caution">
    <text evidence="3">The sequence shown here is derived from an EMBL/GenBank/DDBJ whole genome shotgun (WGS) entry which is preliminary data.</text>
</comment>
<dbReference type="Gene3D" id="3.10.450.50">
    <property type="match status" value="1"/>
</dbReference>
<sequence>MGRMPKRPASSTSASCPCGLPASYAECCGRFHRGEAKPPTAELLMRSRYSAFAVQDEAYLLSSWHPSTRPPAVGFEPGMRWEGLTIVGTTGGSAFDKQGTVEFRARYTQGGRDGEMHEVSRFVRDGGAWSYLNGTVD</sequence>
<dbReference type="InterPro" id="IPR032710">
    <property type="entry name" value="NTF2-like_dom_sf"/>
</dbReference>
<dbReference type="HAMAP" id="MF_00612">
    <property type="entry name" value="UPF0225"/>
    <property type="match status" value="1"/>
</dbReference>
<proteinExistence type="inferred from homology"/>
<protein>
    <recommendedName>
        <fullName evidence="1">UPF0225 protein J4573_13990</fullName>
    </recommendedName>
</protein>
<dbReference type="Proteomes" id="UP000669179">
    <property type="component" value="Unassembled WGS sequence"/>
</dbReference>
<name>A0A939T9Q3_9ACTN</name>
<evidence type="ECO:0000313" key="3">
    <source>
        <dbReference type="EMBL" id="MBO2448210.1"/>
    </source>
</evidence>
<dbReference type="EMBL" id="JAGEOJ010000005">
    <property type="protein sequence ID" value="MBO2448210.1"/>
    <property type="molecule type" value="Genomic_DNA"/>
</dbReference>
<feature type="domain" description="YchJ-like middle NTF2-like" evidence="2">
    <location>
        <begin position="40"/>
        <end position="134"/>
    </location>
</feature>
<reference evidence="3" key="1">
    <citation type="submission" date="2021-03" db="EMBL/GenBank/DDBJ databases">
        <authorList>
            <person name="Kanchanasin P."/>
            <person name="Saeng-In P."/>
            <person name="Phongsopitanun W."/>
            <person name="Yuki M."/>
            <person name="Kudo T."/>
            <person name="Ohkuma M."/>
            <person name="Tanasupawat S."/>
        </authorList>
    </citation>
    <scope>NUCLEOTIDE SEQUENCE</scope>
    <source>
        <strain evidence="3">GKU 128</strain>
    </source>
</reference>
<dbReference type="AlphaFoldDB" id="A0A939T9Q3"/>
<evidence type="ECO:0000259" key="2">
    <source>
        <dbReference type="Pfam" id="PF17775"/>
    </source>
</evidence>
<dbReference type="SUPFAM" id="SSF54427">
    <property type="entry name" value="NTF2-like"/>
    <property type="match status" value="1"/>
</dbReference>
<dbReference type="PANTHER" id="PTHR33747:SF1">
    <property type="entry name" value="ADENYLATE CYCLASE-ASSOCIATED CAP C-TERMINAL DOMAIN-CONTAINING PROTEIN"/>
    <property type="match status" value="1"/>
</dbReference>
<evidence type="ECO:0000256" key="1">
    <source>
        <dbReference type="HAMAP-Rule" id="MF_00612"/>
    </source>
</evidence>
<gene>
    <name evidence="3" type="ORF">J4573_13990</name>
</gene>
<dbReference type="Pfam" id="PF17775">
    <property type="entry name" value="YchJ_M-like"/>
    <property type="match status" value="1"/>
</dbReference>
<dbReference type="InterPro" id="IPR048469">
    <property type="entry name" value="YchJ-like_M"/>
</dbReference>
<organism evidence="3 4">
    <name type="scientific">Actinomadura barringtoniae</name>
    <dbReference type="NCBI Taxonomy" id="1427535"/>
    <lineage>
        <taxon>Bacteria</taxon>
        <taxon>Bacillati</taxon>
        <taxon>Actinomycetota</taxon>
        <taxon>Actinomycetes</taxon>
        <taxon>Streptosporangiales</taxon>
        <taxon>Thermomonosporaceae</taxon>
        <taxon>Actinomadura</taxon>
    </lineage>
</organism>